<dbReference type="PROSITE" id="PS50176">
    <property type="entry name" value="ARM_REPEAT"/>
    <property type="match status" value="1"/>
</dbReference>
<gene>
    <name evidence="4" type="ORF">CDL12_24489</name>
</gene>
<dbReference type="EMBL" id="NKXS01005686">
    <property type="protein sequence ID" value="PIN02989.1"/>
    <property type="molecule type" value="Genomic_DNA"/>
</dbReference>
<sequence length="775" mass="85641">MEESSLSGLEFDSSTIYSSSSPSSSSSTQTEFCNFIHKLSPILDDIKDSFIMTEQPAFQTTIDSLEADYKRAKKAIYDPNIQSSPAKYIENLIQNLGRSLGLVLFAGHEVPMSNKQKIEALCKEMMNVKFDVSSDDETEEKTEDIDDVMDQIKYGCEEEFKNGVLRLSTLINNGLISNEEIDDEDVAKVLSKRLSSCSRDERVIILQILRILLQRGIKQSVQENMKDLKFLSEVVKSLGGEVEEQREAVGLLLSLSDDVGVRRRMGRIQGCIVMLVGVSIGDDHRASFCATELLNVMSSNTQHALHMAEAGYFKPLIKYLEEGSERSKVLMATALSRMELTDQNKASVGEQGAIQPLVKMFSTGNLEAKLSAINALQNLSDVKQNIKLMTESEPASAILAKVAQFKSILVNQDVAHQMLSLLTLSSPVVQNHLLEALNNFASHPKFRKKMKENGAIRLLSTFFRDRDDEIRTNALNLVCKLSQDMQEELTELLGHTNINILARIVFTSTSDSEKAAALGILSSLPINDTNVTYLLKDANLLPVIISIMRSIPPNSTMSLSESIASILIRFTVPTDEELQHYSVENGIIPVLIKLLSSSSETAIHRAALCLSQLSQNSLHLSKSLKMKSFCFSPSAESLCEVHNGYCSVKSTFCLVKAGAVAPLVQILECNKRGAADEAVLSCLLTLLEDEISESGCDYIVKKSGVDPFIKVLEFGSLRSKEKVLYILQRICRVEAYRGKYGECVQGVLIDLAHSDDSRLKPIAAKVLAQLELLQV</sequence>
<reference evidence="5" key="1">
    <citation type="journal article" date="2018" name="Gigascience">
        <title>Genome assembly of the Pink Ipe (Handroanthus impetiginosus, Bignoniaceae), a highly valued, ecologically keystone Neotropical timber forest tree.</title>
        <authorList>
            <person name="Silva-Junior O.B."/>
            <person name="Grattapaglia D."/>
            <person name="Novaes E."/>
            <person name="Collevatti R.G."/>
        </authorList>
    </citation>
    <scope>NUCLEOTIDE SEQUENCE [LARGE SCALE GENOMIC DNA]</scope>
    <source>
        <strain evidence="5">cv. UFG-1</strain>
    </source>
</reference>
<evidence type="ECO:0000256" key="2">
    <source>
        <dbReference type="PROSITE-ProRule" id="PRU00259"/>
    </source>
</evidence>
<protein>
    <submittedName>
        <fullName evidence="4">Uncharacterized protein</fullName>
    </submittedName>
</protein>
<dbReference type="STRING" id="429701.A0A2G9GCH6"/>
<evidence type="ECO:0000313" key="5">
    <source>
        <dbReference type="Proteomes" id="UP000231279"/>
    </source>
</evidence>
<keyword evidence="5" id="KW-1185">Reference proteome</keyword>
<feature type="compositionally biased region" description="Low complexity" evidence="3">
    <location>
        <begin position="13"/>
        <end position="27"/>
    </location>
</feature>
<accession>A0A2G9GCH6</accession>
<dbReference type="SMART" id="SM00185">
    <property type="entry name" value="ARM"/>
    <property type="match status" value="6"/>
</dbReference>
<dbReference type="Pfam" id="PF00514">
    <property type="entry name" value="Arm"/>
    <property type="match status" value="1"/>
</dbReference>
<dbReference type="InterPro" id="IPR016024">
    <property type="entry name" value="ARM-type_fold"/>
</dbReference>
<dbReference type="Proteomes" id="UP000231279">
    <property type="component" value="Unassembled WGS sequence"/>
</dbReference>
<evidence type="ECO:0000313" key="4">
    <source>
        <dbReference type="EMBL" id="PIN02989.1"/>
    </source>
</evidence>
<proteinExistence type="predicted"/>
<keyword evidence="1" id="KW-0677">Repeat</keyword>
<feature type="region of interest" description="Disordered" evidence="3">
    <location>
        <begin position="1"/>
        <end position="27"/>
    </location>
</feature>
<name>A0A2G9GCH6_9LAMI</name>
<dbReference type="InterPro" id="IPR011989">
    <property type="entry name" value="ARM-like"/>
</dbReference>
<evidence type="ECO:0000256" key="3">
    <source>
        <dbReference type="SAM" id="MobiDB-lite"/>
    </source>
</evidence>
<dbReference type="OrthoDB" id="1683831at2759"/>
<dbReference type="AlphaFoldDB" id="A0A2G9GCH6"/>
<feature type="repeat" description="ARM" evidence="2">
    <location>
        <begin position="352"/>
        <end position="392"/>
    </location>
</feature>
<dbReference type="InterPro" id="IPR052608">
    <property type="entry name" value="U-box_domain_protein"/>
</dbReference>
<comment type="caution">
    <text evidence="4">The sequence shown here is derived from an EMBL/GenBank/DDBJ whole genome shotgun (WGS) entry which is preliminary data.</text>
</comment>
<dbReference type="PANTHER" id="PTHR45958">
    <property type="entry name" value="RING-TYPE E3 UBIQUITIN TRANSFERASE"/>
    <property type="match status" value="1"/>
</dbReference>
<organism evidence="4 5">
    <name type="scientific">Handroanthus impetiginosus</name>
    <dbReference type="NCBI Taxonomy" id="429701"/>
    <lineage>
        <taxon>Eukaryota</taxon>
        <taxon>Viridiplantae</taxon>
        <taxon>Streptophyta</taxon>
        <taxon>Embryophyta</taxon>
        <taxon>Tracheophyta</taxon>
        <taxon>Spermatophyta</taxon>
        <taxon>Magnoliopsida</taxon>
        <taxon>eudicotyledons</taxon>
        <taxon>Gunneridae</taxon>
        <taxon>Pentapetalae</taxon>
        <taxon>asterids</taxon>
        <taxon>lamiids</taxon>
        <taxon>Lamiales</taxon>
        <taxon>Bignoniaceae</taxon>
        <taxon>Crescentiina</taxon>
        <taxon>Tabebuia alliance</taxon>
        <taxon>Handroanthus</taxon>
    </lineage>
</organism>
<dbReference type="SUPFAM" id="SSF48371">
    <property type="entry name" value="ARM repeat"/>
    <property type="match status" value="2"/>
</dbReference>
<evidence type="ECO:0000256" key="1">
    <source>
        <dbReference type="ARBA" id="ARBA00022737"/>
    </source>
</evidence>
<dbReference type="PANTHER" id="PTHR45958:SF12">
    <property type="entry name" value="OS01G0948500 PROTEIN"/>
    <property type="match status" value="1"/>
</dbReference>
<dbReference type="Gene3D" id="1.25.10.10">
    <property type="entry name" value="Leucine-rich Repeat Variant"/>
    <property type="match status" value="4"/>
</dbReference>
<dbReference type="InterPro" id="IPR000225">
    <property type="entry name" value="Armadillo"/>
</dbReference>